<evidence type="ECO:0000313" key="4">
    <source>
        <dbReference type="Proteomes" id="UP000654482"/>
    </source>
</evidence>
<feature type="domain" description="SseB protein N-terminal" evidence="1">
    <location>
        <begin position="12"/>
        <end position="118"/>
    </location>
</feature>
<evidence type="ECO:0000259" key="1">
    <source>
        <dbReference type="Pfam" id="PF07179"/>
    </source>
</evidence>
<dbReference type="RefSeq" id="WP_194028507.1">
    <property type="nucleotide sequence ID" value="NZ_JADEWZ010000006.1"/>
</dbReference>
<keyword evidence="4" id="KW-1185">Reference proteome</keyword>
<dbReference type="Pfam" id="PF07179">
    <property type="entry name" value="SseB"/>
    <property type="match status" value="1"/>
</dbReference>
<evidence type="ECO:0000313" key="3">
    <source>
        <dbReference type="EMBL" id="MBE9115424.1"/>
    </source>
</evidence>
<dbReference type="AlphaFoldDB" id="A0A8J7AZ95"/>
<reference evidence="3" key="1">
    <citation type="submission" date="2020-10" db="EMBL/GenBank/DDBJ databases">
        <authorList>
            <person name="Castelo-Branco R."/>
            <person name="Eusebio N."/>
            <person name="Adriana R."/>
            <person name="Vieira A."/>
            <person name="Brugerolle De Fraissinette N."/>
            <person name="Rezende De Castro R."/>
            <person name="Schneider M.P."/>
            <person name="Vasconcelos V."/>
            <person name="Leao P.N."/>
        </authorList>
    </citation>
    <scope>NUCLEOTIDE SEQUENCE</scope>
    <source>
        <strain evidence="3">LEGE 07157</strain>
    </source>
</reference>
<dbReference type="InterPro" id="IPR009839">
    <property type="entry name" value="SseB_N"/>
</dbReference>
<protein>
    <submittedName>
        <fullName evidence="3">Enhanced serine sensitivity protein SseB C-terminal domain-containing protein</fullName>
    </submittedName>
</protein>
<proteinExistence type="predicted"/>
<dbReference type="InterPro" id="IPR027945">
    <property type="entry name" value="SseB_C"/>
</dbReference>
<dbReference type="Pfam" id="PF14581">
    <property type="entry name" value="SseB_C"/>
    <property type="match status" value="1"/>
</dbReference>
<sequence length="246" mass="28118">MSNSNSEPQNELDNSLAKAAIDPAHRPQFYRDFLQSNIYFIKESSTSEREFRIQPIEIEEKSYLPIFSSLDRLQEAVNGEIGYIAINAREFLEIIEGAEVVLNPASDYGKEFTQQEIQSILDGSLWQSTEDYVVREATEVYLGQPANYPRELVELLTHLFQRRDRVKKAYLAHFFDPQQDENPHTLIALEVNSEWEEVIAEAGLVAKEIEIPDPPLDFIQITGAGGGLEDYFIQNVKPFFEQIALS</sequence>
<feature type="domain" description="SseB protein C-terminal" evidence="2">
    <location>
        <begin position="136"/>
        <end position="241"/>
    </location>
</feature>
<evidence type="ECO:0000259" key="2">
    <source>
        <dbReference type="Pfam" id="PF14581"/>
    </source>
</evidence>
<dbReference type="Proteomes" id="UP000654482">
    <property type="component" value="Unassembled WGS sequence"/>
</dbReference>
<comment type="caution">
    <text evidence="3">The sequence shown here is derived from an EMBL/GenBank/DDBJ whole genome shotgun (WGS) entry which is preliminary data.</text>
</comment>
<gene>
    <name evidence="3" type="ORF">IQ249_05870</name>
</gene>
<dbReference type="EMBL" id="JADEWZ010000006">
    <property type="protein sequence ID" value="MBE9115424.1"/>
    <property type="molecule type" value="Genomic_DNA"/>
</dbReference>
<accession>A0A8J7AZ95</accession>
<name>A0A8J7AZ95_9CYAN</name>
<organism evidence="3 4">
    <name type="scientific">Lusitaniella coriacea LEGE 07157</name>
    <dbReference type="NCBI Taxonomy" id="945747"/>
    <lineage>
        <taxon>Bacteria</taxon>
        <taxon>Bacillati</taxon>
        <taxon>Cyanobacteriota</taxon>
        <taxon>Cyanophyceae</taxon>
        <taxon>Spirulinales</taxon>
        <taxon>Lusitaniellaceae</taxon>
        <taxon>Lusitaniella</taxon>
    </lineage>
</organism>